<dbReference type="InterPro" id="IPR039604">
    <property type="entry name" value="Bfr1"/>
</dbReference>
<dbReference type="GO" id="GO:0008298">
    <property type="term" value="P:intracellular mRNA localization"/>
    <property type="evidence" value="ECO:0007669"/>
    <property type="project" value="TreeGrafter"/>
</dbReference>
<feature type="compositionally biased region" description="Polar residues" evidence="2">
    <location>
        <begin position="1"/>
        <end position="19"/>
    </location>
</feature>
<dbReference type="GO" id="GO:0042175">
    <property type="term" value="C:nuclear outer membrane-endoplasmic reticulum membrane network"/>
    <property type="evidence" value="ECO:0007669"/>
    <property type="project" value="TreeGrafter"/>
</dbReference>
<evidence type="ECO:0000313" key="4">
    <source>
        <dbReference type="Proteomes" id="UP001145021"/>
    </source>
</evidence>
<feature type="coiled-coil region" evidence="1">
    <location>
        <begin position="436"/>
        <end position="470"/>
    </location>
</feature>
<dbReference type="GO" id="GO:0003729">
    <property type="term" value="F:mRNA binding"/>
    <property type="evidence" value="ECO:0007669"/>
    <property type="project" value="TreeGrafter"/>
</dbReference>
<feature type="region of interest" description="Disordered" evidence="2">
    <location>
        <begin position="48"/>
        <end position="72"/>
    </location>
</feature>
<gene>
    <name evidence="3" type="primary">BFR1</name>
    <name evidence="3" type="ORF">LPJ64_003186</name>
</gene>
<evidence type="ECO:0000256" key="1">
    <source>
        <dbReference type="SAM" id="Coils"/>
    </source>
</evidence>
<dbReference type="PANTHER" id="PTHR31027">
    <property type="entry name" value="NUCLEAR SEGREGATION PROTEIN BFR1"/>
    <property type="match status" value="1"/>
</dbReference>
<feature type="compositionally biased region" description="Basic residues" evidence="2">
    <location>
        <begin position="381"/>
        <end position="391"/>
    </location>
</feature>
<evidence type="ECO:0000256" key="2">
    <source>
        <dbReference type="SAM" id="MobiDB-lite"/>
    </source>
</evidence>
<feature type="region of interest" description="Disordered" evidence="2">
    <location>
        <begin position="373"/>
        <end position="394"/>
    </location>
</feature>
<protein>
    <submittedName>
        <fullName evidence="3">Multicopy suppressor of BFA (Brefeldin A)</fullName>
    </submittedName>
</protein>
<name>A0A9W7XKR2_9FUNG</name>
<evidence type="ECO:0000313" key="3">
    <source>
        <dbReference type="EMBL" id="KAJ1645217.1"/>
    </source>
</evidence>
<feature type="compositionally biased region" description="Basic and acidic residues" evidence="2">
    <location>
        <begin position="25"/>
        <end position="34"/>
    </location>
</feature>
<proteinExistence type="predicted"/>
<feature type="region of interest" description="Disordered" evidence="2">
    <location>
        <begin position="330"/>
        <end position="357"/>
    </location>
</feature>
<feature type="region of interest" description="Disordered" evidence="2">
    <location>
        <begin position="1"/>
        <end position="34"/>
    </location>
</feature>
<dbReference type="GO" id="GO:1990904">
    <property type="term" value="C:ribonucleoprotein complex"/>
    <property type="evidence" value="ECO:0007669"/>
    <property type="project" value="TreeGrafter"/>
</dbReference>
<feature type="compositionally biased region" description="Low complexity" evidence="2">
    <location>
        <begin position="335"/>
        <end position="347"/>
    </location>
</feature>
<dbReference type="Proteomes" id="UP001145021">
    <property type="component" value="Unassembled WGS sequence"/>
</dbReference>
<dbReference type="GO" id="GO:0005783">
    <property type="term" value="C:endoplasmic reticulum"/>
    <property type="evidence" value="ECO:0007669"/>
    <property type="project" value="TreeGrafter"/>
</dbReference>
<organism evidence="3 4">
    <name type="scientific">Coemansia asiatica</name>
    <dbReference type="NCBI Taxonomy" id="1052880"/>
    <lineage>
        <taxon>Eukaryota</taxon>
        <taxon>Fungi</taxon>
        <taxon>Fungi incertae sedis</taxon>
        <taxon>Zoopagomycota</taxon>
        <taxon>Kickxellomycotina</taxon>
        <taxon>Kickxellomycetes</taxon>
        <taxon>Kickxellales</taxon>
        <taxon>Kickxellaceae</taxon>
        <taxon>Coemansia</taxon>
    </lineage>
</organism>
<reference evidence="3" key="1">
    <citation type="submission" date="2022-07" db="EMBL/GenBank/DDBJ databases">
        <title>Phylogenomic reconstructions and comparative analyses of Kickxellomycotina fungi.</title>
        <authorList>
            <person name="Reynolds N.K."/>
            <person name="Stajich J.E."/>
            <person name="Barry K."/>
            <person name="Grigoriev I.V."/>
            <person name="Crous P."/>
            <person name="Smith M.E."/>
        </authorList>
    </citation>
    <scope>NUCLEOTIDE SEQUENCE</scope>
    <source>
        <strain evidence="3">NBRC 105413</strain>
    </source>
</reference>
<dbReference type="EMBL" id="JANBOH010000118">
    <property type="protein sequence ID" value="KAJ1645217.1"/>
    <property type="molecule type" value="Genomic_DNA"/>
</dbReference>
<accession>A0A9W7XKR2</accession>
<comment type="caution">
    <text evidence="3">The sequence shown here is derived from an EMBL/GenBank/DDBJ whole genome shotgun (WGS) entry which is preliminary data.</text>
</comment>
<dbReference type="PANTHER" id="PTHR31027:SF2">
    <property type="entry name" value="LEBERCILIN DOMAIN-CONTAINING PROTEIN"/>
    <property type="match status" value="1"/>
</dbReference>
<dbReference type="AlphaFoldDB" id="A0A9W7XKR2"/>
<sequence>MSPESTTALSTGARSPASTKKTRPQRPDFEQYKNDLAEIDAKIEVLRKEQEDNRARINRTDPRKGPHADKRNQLINRLKDIRTEQSGLKKSRGEVFERHAALTASISKKTAELKAQQAKLSHKTVGAIDEIISKHEKEIESGKLKIVDERRLSNEVSGLRRARKQVEQAAALQETIEAELAELAEIDAQIADTNAHALGQEFDKLQTELDGLKASQEEGQQKRGELFSERSRILKELDQLWDEKRQLQDNHRRQNNEYYQWQQEERKRKAHEEKQRRILEQREKRLAIAQEQREEAEIPAFEDEINGCESLIIYLRNIGSDAAAAAAISPAGGRSESNSRPSSVASSARDGGLSDHAPAGMVALKKANDDEAYFAGSSTPKGKRRNGRKDRRAGSAADVLKLPLAVAERFLELQVTLPTTSASIPLTIEKLVAKKNYFIENQVRATEENKRKAEEKITKLMAELEVDEKIATSA</sequence>
<keyword evidence="1" id="KW-0175">Coiled coil</keyword>
<feature type="coiled-coil region" evidence="1">
    <location>
        <begin position="149"/>
        <end position="292"/>
    </location>
</feature>
<keyword evidence="4" id="KW-1185">Reference proteome</keyword>